<evidence type="ECO:0000313" key="2">
    <source>
        <dbReference type="Proteomes" id="UP001352263"/>
    </source>
</evidence>
<gene>
    <name evidence="1" type="ORF">RY831_33100</name>
</gene>
<proteinExistence type="predicted"/>
<evidence type="ECO:0000313" key="1">
    <source>
        <dbReference type="EMBL" id="MEC4723935.1"/>
    </source>
</evidence>
<comment type="caution">
    <text evidence="1">The sequence shown here is derived from an EMBL/GenBank/DDBJ whole genome shotgun (WGS) entry which is preliminary data.</text>
</comment>
<sequence length="182" mass="20018">RRLIDTWQTTWNAMPEGAGRTSDRVFVAGNGNRMHIGNISQALARLQCRQAAAGASVPAGWQDARDALMAHLAHEYRYSHSALAALKFRELNQRDWDPQTQELINTWQTTWNAMPKGAGRTSDRVFVAGKGNAMDATRIGLALARLQNRQAAAGAAAPAGWQHARDALMAHLAHEYHYSYGA</sequence>
<reference evidence="1 2" key="1">
    <citation type="submission" date="2023-10" db="EMBL/GenBank/DDBJ databases">
        <title>Noviherbaspirillum sp. CPCC 100848 genome assembly.</title>
        <authorList>
            <person name="Li X.Y."/>
            <person name="Fang X.M."/>
        </authorList>
    </citation>
    <scope>NUCLEOTIDE SEQUENCE [LARGE SCALE GENOMIC DNA]</scope>
    <source>
        <strain evidence="1 2">CPCC 100848</strain>
    </source>
</reference>
<dbReference type="EMBL" id="JAWIIV010000145">
    <property type="protein sequence ID" value="MEC4723935.1"/>
    <property type="molecule type" value="Genomic_DNA"/>
</dbReference>
<accession>A0ABU6JJS8</accession>
<feature type="non-terminal residue" evidence="1">
    <location>
        <position position="1"/>
    </location>
</feature>
<feature type="non-terminal residue" evidence="1">
    <location>
        <position position="182"/>
    </location>
</feature>
<name>A0ABU6JJS8_9BURK</name>
<protein>
    <submittedName>
        <fullName evidence="1">Uncharacterized protein</fullName>
    </submittedName>
</protein>
<keyword evidence="2" id="KW-1185">Reference proteome</keyword>
<dbReference type="Proteomes" id="UP001352263">
    <property type="component" value="Unassembled WGS sequence"/>
</dbReference>
<organism evidence="1 2">
    <name type="scientific">Noviherbaspirillum album</name>
    <dbReference type="NCBI Taxonomy" id="3080276"/>
    <lineage>
        <taxon>Bacteria</taxon>
        <taxon>Pseudomonadati</taxon>
        <taxon>Pseudomonadota</taxon>
        <taxon>Betaproteobacteria</taxon>
        <taxon>Burkholderiales</taxon>
        <taxon>Oxalobacteraceae</taxon>
        <taxon>Noviherbaspirillum</taxon>
    </lineage>
</organism>
<dbReference type="RefSeq" id="WP_326510521.1">
    <property type="nucleotide sequence ID" value="NZ_JAWIIV010000145.1"/>
</dbReference>